<evidence type="ECO:0000256" key="2">
    <source>
        <dbReference type="ARBA" id="ARBA00012438"/>
    </source>
</evidence>
<dbReference type="InterPro" id="IPR052162">
    <property type="entry name" value="Sensor_kinase/Photoreceptor"/>
</dbReference>
<dbReference type="InterPro" id="IPR000700">
    <property type="entry name" value="PAS-assoc_C"/>
</dbReference>
<dbReference type="AlphaFoldDB" id="A1ZCB7"/>
<evidence type="ECO:0000259" key="7">
    <source>
        <dbReference type="PROSITE" id="PS50112"/>
    </source>
</evidence>
<dbReference type="PROSITE" id="PS50113">
    <property type="entry name" value="PAC"/>
    <property type="match status" value="1"/>
</dbReference>
<comment type="catalytic activity">
    <reaction evidence="1">
        <text>ATP + protein L-histidine = ADP + protein N-phospho-L-histidine.</text>
        <dbReference type="EC" id="2.7.13.3"/>
    </reaction>
</comment>
<dbReference type="Gene3D" id="3.30.450.40">
    <property type="match status" value="1"/>
</dbReference>
<evidence type="ECO:0000256" key="5">
    <source>
        <dbReference type="ARBA" id="ARBA00022777"/>
    </source>
</evidence>
<name>A1ZCB7_MICM2</name>
<evidence type="ECO:0000256" key="3">
    <source>
        <dbReference type="ARBA" id="ARBA00022553"/>
    </source>
</evidence>
<protein>
    <recommendedName>
        <fullName evidence="2">histidine kinase</fullName>
        <ecNumber evidence="2">2.7.13.3</ecNumber>
    </recommendedName>
</protein>
<dbReference type="PROSITE" id="PS50112">
    <property type="entry name" value="PAS"/>
    <property type="match status" value="1"/>
</dbReference>
<evidence type="ECO:0000256" key="4">
    <source>
        <dbReference type="ARBA" id="ARBA00022679"/>
    </source>
</evidence>
<dbReference type="GO" id="GO:0004673">
    <property type="term" value="F:protein histidine kinase activity"/>
    <property type="evidence" value="ECO:0007669"/>
    <property type="project" value="UniProtKB-EC"/>
</dbReference>
<dbReference type="RefSeq" id="WP_002692738.1">
    <property type="nucleotide sequence ID" value="NZ_AAWS01000001.1"/>
</dbReference>
<keyword evidence="3" id="KW-0597">Phosphoprotein</keyword>
<dbReference type="SMART" id="SM00091">
    <property type="entry name" value="PAS"/>
    <property type="match status" value="2"/>
</dbReference>
<dbReference type="InterPro" id="IPR001610">
    <property type="entry name" value="PAC"/>
</dbReference>
<reference evidence="9 10" key="1">
    <citation type="submission" date="2007-01" db="EMBL/GenBank/DDBJ databases">
        <authorList>
            <person name="Haygood M."/>
            <person name="Podell S."/>
            <person name="Anderson C."/>
            <person name="Hopkinson B."/>
            <person name="Roe K."/>
            <person name="Barbeau K."/>
            <person name="Gaasterland T."/>
            <person name="Ferriera S."/>
            <person name="Johnson J."/>
            <person name="Kravitz S."/>
            <person name="Beeson K."/>
            <person name="Sutton G."/>
            <person name="Rogers Y.-H."/>
            <person name="Friedman R."/>
            <person name="Frazier M."/>
            <person name="Venter J.C."/>
        </authorList>
    </citation>
    <scope>NUCLEOTIDE SEQUENCE [LARGE SCALE GENOMIC DNA]</scope>
    <source>
        <strain evidence="9 10">ATCC 23134</strain>
    </source>
</reference>
<dbReference type="InterPro" id="IPR035965">
    <property type="entry name" value="PAS-like_dom_sf"/>
</dbReference>
<sequence>MQANNETPDNNTNSKVTVTKDIQERLWLDSNLTKFDDVLRENYDKSIEDFSEAIIGYLCTLTEAMRGAFFVRNTKKNCLEFRGGYACTEKSMGKTSFDIGESVVGQVAKSYRSSFLKDIPLQNVYVNSSSGQLSARSMAVIPLIFNEEVYGVLEFVYLHNLDEKYLDLLNRLGRSAAAMLQSIQNNIKTKKLLHESLLQAERLRAAEEEMRQNNEELVATQEEMQRKSKELEYLLQESKAKGQEMREVKEKLEKEQKKLRQEQANFNRMTSAVPGMIFQYQVFPNGTHQLPYTSSGIADIFGENLHDFEDIEVFKNLIHPDDLPSFEESMAEAVETFSLWQWEGRINLQGGAVKWVAGSARPEMLDDKSVLFSGIFTDITTMKEKETFIQTINERFELINKGSAQGIWDMDIPENEILNQETPVWWSGQCSTLLGYQESALAERLGSLYDRVHPTSRGLFFEHFHHHLRNYKSVKPFEKAFRFRTNNNRYRWFLLRGTIQRNSTGKPLRMAGALVDITRYKTLEKKLDKYKIREKKMLAKIGEQEGRNKTVKTLETVNAELVQQGPFNGGHNGKK</sequence>
<dbReference type="SUPFAM" id="SSF55781">
    <property type="entry name" value="GAF domain-like"/>
    <property type="match status" value="1"/>
</dbReference>
<dbReference type="InterPro" id="IPR003018">
    <property type="entry name" value="GAF"/>
</dbReference>
<accession>A1ZCB7</accession>
<organism evidence="9 10">
    <name type="scientific">Microscilla marina ATCC 23134</name>
    <dbReference type="NCBI Taxonomy" id="313606"/>
    <lineage>
        <taxon>Bacteria</taxon>
        <taxon>Pseudomonadati</taxon>
        <taxon>Bacteroidota</taxon>
        <taxon>Cytophagia</taxon>
        <taxon>Cytophagales</taxon>
        <taxon>Microscillaceae</taxon>
        <taxon>Microscilla</taxon>
    </lineage>
</organism>
<dbReference type="Pfam" id="PF08447">
    <property type="entry name" value="PAS_3"/>
    <property type="match status" value="2"/>
</dbReference>
<dbReference type="PANTHER" id="PTHR43304">
    <property type="entry name" value="PHYTOCHROME-LIKE PROTEIN CPH1"/>
    <property type="match status" value="1"/>
</dbReference>
<evidence type="ECO:0000259" key="8">
    <source>
        <dbReference type="PROSITE" id="PS50113"/>
    </source>
</evidence>
<dbReference type="Proteomes" id="UP000004095">
    <property type="component" value="Unassembled WGS sequence"/>
</dbReference>
<proteinExistence type="predicted"/>
<dbReference type="eggNOG" id="COG3829">
    <property type="taxonomic scope" value="Bacteria"/>
</dbReference>
<keyword evidence="6" id="KW-0175">Coiled coil</keyword>
<dbReference type="OrthoDB" id="905895at2"/>
<evidence type="ECO:0000313" key="9">
    <source>
        <dbReference type="EMBL" id="EAY31919.1"/>
    </source>
</evidence>
<dbReference type="Gene3D" id="3.30.450.20">
    <property type="entry name" value="PAS domain"/>
    <property type="match status" value="2"/>
</dbReference>
<evidence type="ECO:0000313" key="10">
    <source>
        <dbReference type="Proteomes" id="UP000004095"/>
    </source>
</evidence>
<feature type="coiled-coil region" evidence="6">
    <location>
        <begin position="193"/>
        <end position="272"/>
    </location>
</feature>
<dbReference type="SUPFAM" id="SSF55785">
    <property type="entry name" value="PYP-like sensor domain (PAS domain)"/>
    <property type="match status" value="2"/>
</dbReference>
<dbReference type="InterPro" id="IPR029016">
    <property type="entry name" value="GAF-like_dom_sf"/>
</dbReference>
<dbReference type="eggNOG" id="COG2203">
    <property type="taxonomic scope" value="Bacteria"/>
</dbReference>
<dbReference type="PANTHER" id="PTHR43304:SF1">
    <property type="entry name" value="PAC DOMAIN-CONTAINING PROTEIN"/>
    <property type="match status" value="1"/>
</dbReference>
<evidence type="ECO:0000256" key="1">
    <source>
        <dbReference type="ARBA" id="ARBA00000085"/>
    </source>
</evidence>
<dbReference type="EMBL" id="AAWS01000001">
    <property type="protein sequence ID" value="EAY31919.1"/>
    <property type="molecule type" value="Genomic_DNA"/>
</dbReference>
<dbReference type="SMART" id="SM00086">
    <property type="entry name" value="PAC"/>
    <property type="match status" value="2"/>
</dbReference>
<keyword evidence="5" id="KW-0418">Kinase</keyword>
<evidence type="ECO:0000256" key="6">
    <source>
        <dbReference type="SAM" id="Coils"/>
    </source>
</evidence>
<keyword evidence="4" id="KW-0808">Transferase</keyword>
<gene>
    <name evidence="9" type="ORF">M23134_01948</name>
</gene>
<comment type="caution">
    <text evidence="9">The sequence shown here is derived from an EMBL/GenBank/DDBJ whole genome shotgun (WGS) entry which is preliminary data.</text>
</comment>
<dbReference type="InterPro" id="IPR013655">
    <property type="entry name" value="PAS_fold_3"/>
</dbReference>
<feature type="domain" description="PAC" evidence="8">
    <location>
        <begin position="477"/>
        <end position="529"/>
    </location>
</feature>
<feature type="domain" description="PAS" evidence="7">
    <location>
        <begin position="262"/>
        <end position="337"/>
    </location>
</feature>
<dbReference type="InterPro" id="IPR000014">
    <property type="entry name" value="PAS"/>
</dbReference>
<keyword evidence="10" id="KW-1185">Reference proteome</keyword>
<dbReference type="Pfam" id="PF13185">
    <property type="entry name" value="GAF_2"/>
    <property type="match status" value="1"/>
</dbReference>
<dbReference type="CDD" id="cd00130">
    <property type="entry name" value="PAS"/>
    <property type="match status" value="2"/>
</dbReference>
<dbReference type="EC" id="2.7.13.3" evidence="2"/>